<keyword evidence="2" id="KW-0378">Hydrolase</keyword>
<proteinExistence type="inferred from homology"/>
<evidence type="ECO:0000256" key="2">
    <source>
        <dbReference type="ARBA" id="ARBA00022801"/>
    </source>
</evidence>
<feature type="domain" description="Inosine/uridine-preferring nucleoside hydrolase" evidence="4">
    <location>
        <begin position="16"/>
        <end position="256"/>
    </location>
</feature>
<dbReference type="Pfam" id="PF01156">
    <property type="entry name" value="IU_nuc_hydro"/>
    <property type="match status" value="1"/>
</dbReference>
<reference evidence="5 6" key="1">
    <citation type="submission" date="2024-02" db="EMBL/GenBank/DDBJ databases">
        <authorList>
            <person name="Chen Y."/>
            <person name="Shah S."/>
            <person name="Dougan E. K."/>
            <person name="Thang M."/>
            <person name="Chan C."/>
        </authorList>
    </citation>
    <scope>NUCLEOTIDE SEQUENCE [LARGE SCALE GENOMIC DNA]</scope>
</reference>
<dbReference type="InterPro" id="IPR001910">
    <property type="entry name" value="Inosine/uridine_hydrolase_dom"/>
</dbReference>
<dbReference type="EMBL" id="CAXAMM010023370">
    <property type="protein sequence ID" value="CAK9053554.1"/>
    <property type="molecule type" value="Genomic_DNA"/>
</dbReference>
<protein>
    <submittedName>
        <fullName evidence="5">Probable uridine nucleosidase 2 (Uridine ribohydrolase 2)</fullName>
    </submittedName>
</protein>
<dbReference type="Gene3D" id="3.90.245.10">
    <property type="entry name" value="Ribonucleoside hydrolase-like"/>
    <property type="match status" value="1"/>
</dbReference>
<evidence type="ECO:0000313" key="6">
    <source>
        <dbReference type="Proteomes" id="UP001642464"/>
    </source>
</evidence>
<gene>
    <name evidence="5" type="ORF">SCF082_LOCUS29164</name>
</gene>
<name>A0ABP0MS47_9DINO</name>
<keyword evidence="6" id="KW-1185">Reference proteome</keyword>
<dbReference type="Proteomes" id="UP001642464">
    <property type="component" value="Unassembled WGS sequence"/>
</dbReference>
<comment type="similarity">
    <text evidence="1">Belongs to the IUNH family.</text>
</comment>
<dbReference type="InterPro" id="IPR036452">
    <property type="entry name" value="Ribo_hydro-like"/>
</dbReference>
<dbReference type="InterPro" id="IPR023186">
    <property type="entry name" value="IUNH"/>
</dbReference>
<accession>A0ABP0MS47</accession>
<comment type="caution">
    <text evidence="5">The sequence shown here is derived from an EMBL/GenBank/DDBJ whole genome shotgun (WGS) entry which is preliminary data.</text>
</comment>
<dbReference type="PANTHER" id="PTHR12304">
    <property type="entry name" value="INOSINE-URIDINE PREFERRING NUCLEOSIDE HYDROLASE"/>
    <property type="match status" value="1"/>
</dbReference>
<evidence type="ECO:0000259" key="4">
    <source>
        <dbReference type="Pfam" id="PF01156"/>
    </source>
</evidence>
<keyword evidence="3" id="KW-0326">Glycosidase</keyword>
<dbReference type="PANTHER" id="PTHR12304:SF4">
    <property type="entry name" value="URIDINE NUCLEOSIDASE"/>
    <property type="match status" value="1"/>
</dbReference>
<evidence type="ECO:0000256" key="1">
    <source>
        <dbReference type="ARBA" id="ARBA00009176"/>
    </source>
</evidence>
<sequence length="307" mass="32912">MEGGEQQASDFQDLDLIVDTDMGLDDMAALLMLVTAGARLCLVTTVHGVCAAPLAAPLAQRLLLGVDGSARVVPGAAQSFSAAAELPSWVERHRAKLENVSELLNLPELPEVVSKETPRNQTALTAFLELDIKGVTLLALGPLTNVAAAAKADLSKFREVVGKIIVAGDNTKANPFNFRLDPMALDVVLNSGVPIHMVGTCCRPDATQLDGCLDKSLDHPMLLKILEQHPLSLVQDPVTAAYFLAPEIFRIAPLEVRGSADPVSVMEAKELDIAAYAKLLAKCFASLTSAWNLRELELHSGRSRRFC</sequence>
<organism evidence="5 6">
    <name type="scientific">Durusdinium trenchii</name>
    <dbReference type="NCBI Taxonomy" id="1381693"/>
    <lineage>
        <taxon>Eukaryota</taxon>
        <taxon>Sar</taxon>
        <taxon>Alveolata</taxon>
        <taxon>Dinophyceae</taxon>
        <taxon>Suessiales</taxon>
        <taxon>Symbiodiniaceae</taxon>
        <taxon>Durusdinium</taxon>
    </lineage>
</organism>
<evidence type="ECO:0000313" key="5">
    <source>
        <dbReference type="EMBL" id="CAK9053554.1"/>
    </source>
</evidence>
<evidence type="ECO:0000256" key="3">
    <source>
        <dbReference type="ARBA" id="ARBA00023295"/>
    </source>
</evidence>
<dbReference type="SUPFAM" id="SSF53590">
    <property type="entry name" value="Nucleoside hydrolase"/>
    <property type="match status" value="1"/>
</dbReference>